<feature type="region of interest" description="Disordered" evidence="6">
    <location>
        <begin position="195"/>
        <end position="231"/>
    </location>
</feature>
<evidence type="ECO:0000259" key="7">
    <source>
        <dbReference type="PROSITE" id="PS50157"/>
    </source>
</evidence>
<evidence type="ECO:0000256" key="3">
    <source>
        <dbReference type="ARBA" id="ARBA00022771"/>
    </source>
</evidence>
<proteinExistence type="predicted"/>
<dbReference type="PANTHER" id="PTHR24403:SF100">
    <property type="entry name" value="C2H2-TYPE DOMAIN-CONTAINING PROTEIN"/>
    <property type="match status" value="1"/>
</dbReference>
<dbReference type="STRING" id="174720.A0A0N5BWD5"/>
<evidence type="ECO:0000256" key="4">
    <source>
        <dbReference type="ARBA" id="ARBA00022833"/>
    </source>
</evidence>
<dbReference type="GO" id="GO:0045944">
    <property type="term" value="P:positive regulation of transcription by RNA polymerase II"/>
    <property type="evidence" value="ECO:0007669"/>
    <property type="project" value="TreeGrafter"/>
</dbReference>
<reference evidence="9" key="1">
    <citation type="submission" date="2017-02" db="UniProtKB">
        <authorList>
            <consortium name="WormBaseParasite"/>
        </authorList>
    </citation>
    <scope>IDENTIFICATION</scope>
</reference>
<keyword evidence="1" id="KW-0479">Metal-binding</keyword>
<dbReference type="InterPro" id="IPR050688">
    <property type="entry name" value="Zinc_finger/UBP_domain"/>
</dbReference>
<protein>
    <submittedName>
        <fullName evidence="9">C2H2-type domain-containing protein</fullName>
    </submittedName>
</protein>
<dbReference type="SUPFAM" id="SSF57667">
    <property type="entry name" value="beta-beta-alpha zinc fingers"/>
    <property type="match status" value="1"/>
</dbReference>
<evidence type="ECO:0000256" key="6">
    <source>
        <dbReference type="SAM" id="MobiDB-lite"/>
    </source>
</evidence>
<dbReference type="GO" id="GO:0005634">
    <property type="term" value="C:nucleus"/>
    <property type="evidence" value="ECO:0007669"/>
    <property type="project" value="TreeGrafter"/>
</dbReference>
<dbReference type="WBParaSite" id="SPAL_0001013200.1">
    <property type="protein sequence ID" value="SPAL_0001013200.1"/>
    <property type="gene ID" value="SPAL_0001013200"/>
</dbReference>
<dbReference type="PROSITE" id="PS50157">
    <property type="entry name" value="ZINC_FINGER_C2H2_2"/>
    <property type="match status" value="1"/>
</dbReference>
<name>A0A0N5BWD5_STREA</name>
<sequence length="575" mass="63816">MREISENVNVKIGQQPSETSNNLLTASESLLLALASKATNKSSILTLENINSSNNTESNTKKRRRNIGNMDNTLDGLVARRAETDPNAKLYQTENEVIEMPADDEELKRIETDVDVGNRTCSVCGYKGKWVSEMIRHLRVHSGARPFKCKLCSRTSRWKADLIRHVAKAHGIRVISKYSRSKAFEITRHSKEDLNISHNSSSSSCGSPVLSKENDSCDPKIKRTKQQKSSSLNTDNIIKNITNNNFSSSFKCLVCRYEQESIELMIQHLDKIHSISPFECINCKQNFKEIQETAAHCSLSNNKCTPMSIKINFSPISNNNFIESSSTASTYQTPTNYFLPELVGLSSPNLLQSESLSPSSTISSARSYEILSTSIGNESSSICNDIVACNDCPFTCSGHDKLLQHKLGHLTPKGPFNYKCIFCNWFAKKRSTVEQHMLLHTPNASDFMSEVEKNLITPATSNDFLNLTPPFEQSFNHTGNLSYDAITLSQQLTSFQKTLSISPLFAAIAAVSNQASPNLPTTSNVSTSLIDLQNSLSINQSNRSNTNPISHQITTITNPLIAFNLCNILSTSNRM</sequence>
<evidence type="ECO:0000313" key="8">
    <source>
        <dbReference type="Proteomes" id="UP000046392"/>
    </source>
</evidence>
<feature type="compositionally biased region" description="Low complexity" evidence="6">
    <location>
        <begin position="197"/>
        <end position="211"/>
    </location>
</feature>
<dbReference type="PANTHER" id="PTHR24403">
    <property type="entry name" value="ZINC FINGER PROTEIN"/>
    <property type="match status" value="1"/>
</dbReference>
<keyword evidence="2" id="KW-0677">Repeat</keyword>
<feature type="domain" description="C2H2-type" evidence="7">
    <location>
        <begin position="119"/>
        <end position="146"/>
    </location>
</feature>
<evidence type="ECO:0000313" key="9">
    <source>
        <dbReference type="WBParaSite" id="SPAL_0001013200.1"/>
    </source>
</evidence>
<evidence type="ECO:0000256" key="5">
    <source>
        <dbReference type="PROSITE-ProRule" id="PRU00042"/>
    </source>
</evidence>
<keyword evidence="3 5" id="KW-0863">Zinc-finger</keyword>
<dbReference type="AlphaFoldDB" id="A0A0N5BWD5"/>
<keyword evidence="8" id="KW-1185">Reference proteome</keyword>
<evidence type="ECO:0000256" key="1">
    <source>
        <dbReference type="ARBA" id="ARBA00022723"/>
    </source>
</evidence>
<dbReference type="InterPro" id="IPR036236">
    <property type="entry name" value="Znf_C2H2_sf"/>
</dbReference>
<dbReference type="Gene3D" id="3.30.160.60">
    <property type="entry name" value="Classic Zinc Finger"/>
    <property type="match status" value="3"/>
</dbReference>
<accession>A0A0N5BWD5</accession>
<evidence type="ECO:0000256" key="2">
    <source>
        <dbReference type="ARBA" id="ARBA00022737"/>
    </source>
</evidence>
<feature type="compositionally biased region" description="Basic and acidic residues" evidence="6">
    <location>
        <begin position="212"/>
        <end position="221"/>
    </location>
</feature>
<dbReference type="InterPro" id="IPR013087">
    <property type="entry name" value="Znf_C2H2_type"/>
</dbReference>
<dbReference type="Proteomes" id="UP000046392">
    <property type="component" value="Unplaced"/>
</dbReference>
<dbReference type="SMART" id="SM00355">
    <property type="entry name" value="ZnF_C2H2"/>
    <property type="match status" value="5"/>
</dbReference>
<dbReference type="GO" id="GO:0008270">
    <property type="term" value="F:zinc ion binding"/>
    <property type="evidence" value="ECO:0007669"/>
    <property type="project" value="UniProtKB-KW"/>
</dbReference>
<organism evidence="8 9">
    <name type="scientific">Strongyloides papillosus</name>
    <name type="common">Intestinal threadworm</name>
    <dbReference type="NCBI Taxonomy" id="174720"/>
    <lineage>
        <taxon>Eukaryota</taxon>
        <taxon>Metazoa</taxon>
        <taxon>Ecdysozoa</taxon>
        <taxon>Nematoda</taxon>
        <taxon>Chromadorea</taxon>
        <taxon>Rhabditida</taxon>
        <taxon>Tylenchina</taxon>
        <taxon>Panagrolaimomorpha</taxon>
        <taxon>Strongyloidoidea</taxon>
        <taxon>Strongyloididae</taxon>
        <taxon>Strongyloides</taxon>
    </lineage>
</organism>
<keyword evidence="4" id="KW-0862">Zinc</keyword>